<proteinExistence type="predicted"/>
<protein>
    <submittedName>
        <fullName evidence="1">Uncharacterized protein</fullName>
    </submittedName>
</protein>
<gene>
    <name evidence="1" type="ORF">G2W53_041228</name>
</gene>
<keyword evidence="2" id="KW-1185">Reference proteome</keyword>
<evidence type="ECO:0000313" key="2">
    <source>
        <dbReference type="Proteomes" id="UP000634136"/>
    </source>
</evidence>
<dbReference type="Proteomes" id="UP000634136">
    <property type="component" value="Unassembled WGS sequence"/>
</dbReference>
<sequence length="66" mass="7653">MSKHILEEKSLSDLKNVHEVRVKSLVAQVSETDRFALYFGNRVDLVLQLESSWHGRSADYVLTYSR</sequence>
<organism evidence="1 2">
    <name type="scientific">Senna tora</name>
    <dbReference type="NCBI Taxonomy" id="362788"/>
    <lineage>
        <taxon>Eukaryota</taxon>
        <taxon>Viridiplantae</taxon>
        <taxon>Streptophyta</taxon>
        <taxon>Embryophyta</taxon>
        <taxon>Tracheophyta</taxon>
        <taxon>Spermatophyta</taxon>
        <taxon>Magnoliopsida</taxon>
        <taxon>eudicotyledons</taxon>
        <taxon>Gunneridae</taxon>
        <taxon>Pentapetalae</taxon>
        <taxon>rosids</taxon>
        <taxon>fabids</taxon>
        <taxon>Fabales</taxon>
        <taxon>Fabaceae</taxon>
        <taxon>Caesalpinioideae</taxon>
        <taxon>Cassia clade</taxon>
        <taxon>Senna</taxon>
    </lineage>
</organism>
<name>A0A834VYI6_9FABA</name>
<reference evidence="1" key="1">
    <citation type="submission" date="2020-09" db="EMBL/GenBank/DDBJ databases">
        <title>Genome-Enabled Discovery of Anthraquinone Biosynthesis in Senna tora.</title>
        <authorList>
            <person name="Kang S.-H."/>
            <person name="Pandey R.P."/>
            <person name="Lee C.-M."/>
            <person name="Sim J.-S."/>
            <person name="Jeong J.-T."/>
            <person name="Choi B.-S."/>
            <person name="Jung M."/>
            <person name="Ginzburg D."/>
            <person name="Zhao K."/>
            <person name="Won S.Y."/>
            <person name="Oh T.-J."/>
            <person name="Yu Y."/>
            <person name="Kim N.-H."/>
            <person name="Lee O.R."/>
            <person name="Lee T.-H."/>
            <person name="Bashyal P."/>
            <person name="Kim T.-S."/>
            <person name="Lee W.-H."/>
            <person name="Kawkins C."/>
            <person name="Kim C.-K."/>
            <person name="Kim J.S."/>
            <person name="Ahn B.O."/>
            <person name="Rhee S.Y."/>
            <person name="Sohng J.K."/>
        </authorList>
    </citation>
    <scope>NUCLEOTIDE SEQUENCE</scope>
    <source>
        <tissue evidence="1">Leaf</tissue>
    </source>
</reference>
<dbReference type="EMBL" id="JAAIUW010000013">
    <property type="protein sequence ID" value="KAF7802117.1"/>
    <property type="molecule type" value="Genomic_DNA"/>
</dbReference>
<evidence type="ECO:0000313" key="1">
    <source>
        <dbReference type="EMBL" id="KAF7802117.1"/>
    </source>
</evidence>
<comment type="caution">
    <text evidence="1">The sequence shown here is derived from an EMBL/GenBank/DDBJ whole genome shotgun (WGS) entry which is preliminary data.</text>
</comment>
<accession>A0A834VYI6</accession>
<dbReference type="AlphaFoldDB" id="A0A834VYI6"/>